<evidence type="ECO:0000313" key="2">
    <source>
        <dbReference type="EMBL" id="KAJ9659287.1"/>
    </source>
</evidence>
<name>A0ABQ9NJC7_9PEZI</name>
<dbReference type="Pfam" id="PF00646">
    <property type="entry name" value="F-box"/>
    <property type="match status" value="1"/>
</dbReference>
<protein>
    <recommendedName>
        <fullName evidence="1">F-box domain-containing protein</fullName>
    </recommendedName>
</protein>
<proteinExistence type="predicted"/>
<sequence length="507" mass="58950">MKQLPVELLEFIVEHCDFMSYKQLRLTCREFALVVTPYLYQHVHMGLFKYGLEKLLCIADHPNLHTMVKTFTFHADLLPPYETQQEWEHDIDLRPPFNEFLKTQMESRELPSLVSKRSLDTRKLANETYGRLPRCTVDSEMLQGAWTNYRRLQKEQEGWDVDREGMILQGAICSFPNLAQASVSSGHWGRRAMYEPVWRSLYPLILQTPDNWALHKAASDRSPRRYRSPSLVLEGAKPMTCLLEALSLRNLRSTLSQNREYARESRRPVTSLKLTTISPHFWDQRFRPDWEVSMDGIERHVAAMSGAFRYIQELHMNITYSMDNAPSIAASVRLFFKEASDLQKLHLEWTEDDSEGEPAEETYYDLLSVIADVTWPNLYKVSLTLTTRQDNLIDFFKRHASTLRHLQLKDCSIREGFWQNIIEQIPHILSLETIHLESLHDVVWNNFSGGFLDSWENGAYEMAIINYCLQGGAEPPILDPYEWDEKHPEAPAFAVSVADWESDDTSP</sequence>
<accession>A0ABQ9NJC7</accession>
<keyword evidence="3" id="KW-1185">Reference proteome</keyword>
<reference evidence="2" key="1">
    <citation type="submission" date="2022-10" db="EMBL/GenBank/DDBJ databases">
        <title>Culturing micro-colonial fungi from biological soil crusts in the Mojave desert and describing Neophaeococcomyces mojavensis, and introducing the new genera and species Taxawa tesnikishii.</title>
        <authorList>
            <person name="Kurbessoian T."/>
            <person name="Stajich J.E."/>
        </authorList>
    </citation>
    <scope>NUCLEOTIDE SEQUENCE</scope>
    <source>
        <strain evidence="2">TK_1</strain>
    </source>
</reference>
<evidence type="ECO:0000259" key="1">
    <source>
        <dbReference type="PROSITE" id="PS50181"/>
    </source>
</evidence>
<dbReference type="InterPro" id="IPR001810">
    <property type="entry name" value="F-box_dom"/>
</dbReference>
<dbReference type="SUPFAM" id="SSF52047">
    <property type="entry name" value="RNI-like"/>
    <property type="match status" value="1"/>
</dbReference>
<evidence type="ECO:0000313" key="3">
    <source>
        <dbReference type="Proteomes" id="UP001172684"/>
    </source>
</evidence>
<dbReference type="PROSITE" id="PS50181">
    <property type="entry name" value="FBOX"/>
    <property type="match status" value="1"/>
</dbReference>
<dbReference type="EMBL" id="JAPDRL010000077">
    <property type="protein sequence ID" value="KAJ9659287.1"/>
    <property type="molecule type" value="Genomic_DNA"/>
</dbReference>
<dbReference type="Proteomes" id="UP001172684">
    <property type="component" value="Unassembled WGS sequence"/>
</dbReference>
<feature type="domain" description="F-box" evidence="1">
    <location>
        <begin position="1"/>
        <end position="43"/>
    </location>
</feature>
<comment type="caution">
    <text evidence="2">The sequence shown here is derived from an EMBL/GenBank/DDBJ whole genome shotgun (WGS) entry which is preliminary data.</text>
</comment>
<gene>
    <name evidence="2" type="ORF">H2201_007437</name>
</gene>
<organism evidence="2 3">
    <name type="scientific">Coniosporium apollinis</name>
    <dbReference type="NCBI Taxonomy" id="61459"/>
    <lineage>
        <taxon>Eukaryota</taxon>
        <taxon>Fungi</taxon>
        <taxon>Dikarya</taxon>
        <taxon>Ascomycota</taxon>
        <taxon>Pezizomycotina</taxon>
        <taxon>Dothideomycetes</taxon>
        <taxon>Dothideomycetes incertae sedis</taxon>
        <taxon>Coniosporium</taxon>
    </lineage>
</organism>